<sequence>MKAKNISNAPAERLVQVFKELYSEYEKNLRNMFNDSRTELSISPQQVAEALHRYGLNEYASQVYILFGGMYAGCAYNIKNVIQDVKGWVAAYRMADELNVDVSEIEPQKALEYYKTQKS</sequence>
<protein>
    <submittedName>
        <fullName evidence="1">Uncharacterized protein</fullName>
    </submittedName>
</protein>
<organism evidence="1">
    <name type="scientific">Bacteroides fragilis</name>
    <dbReference type="NCBI Taxonomy" id="817"/>
    <lineage>
        <taxon>Bacteria</taxon>
        <taxon>Pseudomonadati</taxon>
        <taxon>Bacteroidota</taxon>
        <taxon>Bacteroidia</taxon>
        <taxon>Bacteroidales</taxon>
        <taxon>Bacteroidaceae</taxon>
        <taxon>Bacteroides</taxon>
    </lineage>
</organism>
<proteinExistence type="predicted"/>
<reference evidence="1" key="2">
    <citation type="submission" date="2014-07" db="EMBL/GenBank/DDBJ databases">
        <title>Genetics and epidemiology of antimicrobial resistance in B. fragilis group.</title>
        <authorList>
            <person name="Sydenham T.V."/>
            <person name="Hasman H."/>
            <person name="Kemp M."/>
            <person name="Justesen U.S."/>
        </authorList>
    </citation>
    <scope>NUCLEOTIDE SEQUENCE [LARGE SCALE GENOMIC DNA]</scope>
    <source>
        <strain evidence="1">DCMOUH0018B</strain>
    </source>
</reference>
<reference evidence="1" key="1">
    <citation type="book" date="2014" name="THE 24TH EUROPEAN CONGRESS OF CLINICAL MICROBIOLOGY AND INFECTIOUS DISEASES" publisher="ECCMID 2014" city="Barcelona, Spain">
        <title>Identification of resistance genes in three multidrug-resistant Bacteroides fragilis isolates by whole genome sequencing.</title>
        <editorList>
            <person name="Unknown"/>
            <person name="A."/>
        </editorList>
        <authorList>
            <person name="Sydenham T.V."/>
            <person name="Hasman H."/>
            <person name="Wang M."/>
            <person name="Soki J."/>
            <person name="Nagy E."/>
            <person name="Justesen U.S."/>
        </authorList>
    </citation>
    <scope>NUCLEOTIDE SEQUENCE</scope>
    <source>
        <strain evidence="1">DCMOUH0018B</strain>
    </source>
</reference>
<dbReference type="PATRIC" id="fig|817.53.peg.3371"/>
<comment type="caution">
    <text evidence="1">The sequence shown here is derived from an EMBL/GenBank/DDBJ whole genome shotgun (WGS) entry which is preliminary data.</text>
</comment>
<evidence type="ECO:0000313" key="1">
    <source>
        <dbReference type="EMBL" id="KFX73736.1"/>
    </source>
</evidence>
<dbReference type="AlphaFoldDB" id="A0A0I9S7X0"/>
<accession>A0A0I9S7X0</accession>
<dbReference type="EMBL" id="JMZZ02000208">
    <property type="protein sequence ID" value="KFX73736.1"/>
    <property type="molecule type" value="Genomic_DNA"/>
</dbReference>
<gene>
    <name evidence="1" type="ORF">EE52_0216340</name>
</gene>
<name>A0A0I9S7X0_BACFG</name>